<dbReference type="AlphaFoldDB" id="D8U6L6"/>
<feature type="region of interest" description="Disordered" evidence="1">
    <location>
        <begin position="73"/>
        <end position="94"/>
    </location>
</feature>
<evidence type="ECO:0000256" key="1">
    <source>
        <dbReference type="SAM" id="MobiDB-lite"/>
    </source>
</evidence>
<dbReference type="RefSeq" id="XP_002954312.1">
    <property type="nucleotide sequence ID" value="XM_002954266.1"/>
</dbReference>
<feature type="compositionally biased region" description="Pro residues" evidence="1">
    <location>
        <begin position="78"/>
        <end position="94"/>
    </location>
</feature>
<gene>
    <name evidence="2" type="ORF">VOLCADRAFT_95104</name>
</gene>
<sequence length="598" mass="65756">MATCNATDARQKFGLFLGHPADGPLYFVVPSFAINATGVSPRCLRQNSASFVVLMPCTDDDLDQRFEIRSFTAGRPPRMLPPSPPPPTPSPNAPPQQWYPYSLVFRTDWYPIGGSVNLNDYDYMAGHNGYGDYSYGVPLDDLDIMASWTWNGATYTMGRWAQNADNISATTGAEYGGDNTKYGTQYEIVYFPAGVSPPPTDFYVCVAWTRTQTSTTRVVLTMYKGYAVASTTKVFNTTRQSDYSCTPSSAGYVGSFNPSAPSPPPPPPSPTIVQQSYPYPLLLRTDWTIISGVRGRSSKPYDFDILVSWTEGNTTFMVGSVALTAGRAVYGGDNLRNNGTNYEYVYWPAGASLPATNTLHVCVRWNGNPKPLARVMLSVYHGTRFTTSTTMVDTTFDWSETCVPGAIGYIDSYWLGQARSLLDDLGYSNCYTPPVPSSATSLYFLVQWTPANSTSPGPTLFDWDLVVTWSYGGAAYEISPYLRFVASAVHGGDNMRVSVPGNSEAVYWPTGLTGMEPSPTQYDVCVRWYTRGRLNVTLTVFLYTNPVLRVTKTLESVAVNSKTCSQYAVGYVGSYNYTGGSAPARQKVVFQAQKTWRI</sequence>
<proteinExistence type="predicted"/>
<dbReference type="EMBL" id="GL378362">
    <property type="protein sequence ID" value="EFJ44736.1"/>
    <property type="molecule type" value="Genomic_DNA"/>
</dbReference>
<reference evidence="2 3" key="1">
    <citation type="journal article" date="2010" name="Science">
        <title>Genomic analysis of organismal complexity in the multicellular green alga Volvox carteri.</title>
        <authorList>
            <person name="Prochnik S.E."/>
            <person name="Umen J."/>
            <person name="Nedelcu A.M."/>
            <person name="Hallmann A."/>
            <person name="Miller S.M."/>
            <person name="Nishii I."/>
            <person name="Ferris P."/>
            <person name="Kuo A."/>
            <person name="Mitros T."/>
            <person name="Fritz-Laylin L.K."/>
            <person name="Hellsten U."/>
            <person name="Chapman J."/>
            <person name="Simakov O."/>
            <person name="Rensing S.A."/>
            <person name="Terry A."/>
            <person name="Pangilinan J."/>
            <person name="Kapitonov V."/>
            <person name="Jurka J."/>
            <person name="Salamov A."/>
            <person name="Shapiro H."/>
            <person name="Schmutz J."/>
            <person name="Grimwood J."/>
            <person name="Lindquist E."/>
            <person name="Lucas S."/>
            <person name="Grigoriev I.V."/>
            <person name="Schmitt R."/>
            <person name="Kirk D."/>
            <person name="Rokhsar D.S."/>
        </authorList>
    </citation>
    <scope>NUCLEOTIDE SEQUENCE [LARGE SCALE GENOMIC DNA]</scope>
    <source>
        <strain evidence="3">f. Nagariensis / Eve</strain>
    </source>
</reference>
<evidence type="ECO:0000313" key="3">
    <source>
        <dbReference type="Proteomes" id="UP000001058"/>
    </source>
</evidence>
<organism evidence="3">
    <name type="scientific">Volvox carteri f. nagariensis</name>
    <dbReference type="NCBI Taxonomy" id="3068"/>
    <lineage>
        <taxon>Eukaryota</taxon>
        <taxon>Viridiplantae</taxon>
        <taxon>Chlorophyta</taxon>
        <taxon>core chlorophytes</taxon>
        <taxon>Chlorophyceae</taxon>
        <taxon>CS clade</taxon>
        <taxon>Chlamydomonadales</taxon>
        <taxon>Volvocaceae</taxon>
        <taxon>Volvox</taxon>
    </lineage>
</organism>
<keyword evidence="3" id="KW-1185">Reference proteome</keyword>
<dbReference type="InParanoid" id="D8U6L6"/>
<dbReference type="KEGG" id="vcn:VOLCADRAFT_95104"/>
<protein>
    <submittedName>
        <fullName evidence="2">Uncharacterized protein</fullName>
    </submittedName>
</protein>
<dbReference type="PROSITE" id="PS50231">
    <property type="entry name" value="RICIN_B_LECTIN"/>
    <property type="match status" value="1"/>
</dbReference>
<evidence type="ECO:0000313" key="2">
    <source>
        <dbReference type="EMBL" id="EFJ44736.1"/>
    </source>
</evidence>
<accession>D8U6L6</accession>
<dbReference type="Proteomes" id="UP000001058">
    <property type="component" value="Unassembled WGS sequence"/>
</dbReference>
<name>D8U6L6_VOLCA</name>
<dbReference type="GeneID" id="9624229"/>